<keyword evidence="2" id="KW-0472">Membrane</keyword>
<dbReference type="Pfam" id="PF07486">
    <property type="entry name" value="Hydrolase_2"/>
    <property type="match status" value="1"/>
</dbReference>
<gene>
    <name evidence="4" type="ORF">CDN99_21710</name>
</gene>
<keyword evidence="2" id="KW-0812">Transmembrane</keyword>
<dbReference type="EMBL" id="NIOF01000012">
    <property type="protein sequence ID" value="OWQ85697.1"/>
    <property type="molecule type" value="Genomic_DNA"/>
</dbReference>
<keyword evidence="1" id="KW-0175">Coiled coil</keyword>
<dbReference type="InterPro" id="IPR011105">
    <property type="entry name" value="Cell_wall_hydrolase_SleB"/>
</dbReference>
<evidence type="ECO:0000259" key="3">
    <source>
        <dbReference type="Pfam" id="PF07486"/>
    </source>
</evidence>
<dbReference type="RefSeq" id="WP_088387000.1">
    <property type="nucleotide sequence ID" value="NZ_NIOF01000012.1"/>
</dbReference>
<keyword evidence="5" id="KW-1185">Reference proteome</keyword>
<dbReference type="Gene3D" id="1.10.10.2520">
    <property type="entry name" value="Cell wall hydrolase SleB, domain 1"/>
    <property type="match status" value="1"/>
</dbReference>
<evidence type="ECO:0000256" key="1">
    <source>
        <dbReference type="SAM" id="Coils"/>
    </source>
</evidence>
<keyword evidence="2" id="KW-1133">Transmembrane helix</keyword>
<evidence type="ECO:0000313" key="5">
    <source>
        <dbReference type="Proteomes" id="UP000197468"/>
    </source>
</evidence>
<sequence>MDKAESSAASIDRWATCLACGGGNPASNRFCGRCGHEFSLSGRTLEASVELAIQAALPHAIKDRLTDSNLVELQLAERVAERLSKWIKYIGIPVGVVVAGLSFFGIQASLDLSRSHERLLTSLDTLRAKADSAATMVSEAERQAASAKAKSTEAGVMANALQAQMQAASATLAQSALAIRELDRQSRSIAYIQSQIKEIEKRLPAPKTGDRERAIDLLARTIWGEARGIGKEGMEAIAAVVANRTNAGPKASPAFGSTVEETCLKPWQFSTWNENDPNGPLARRVTASDQRFAESLAIATATIDGQLRDRTDGATLYHSMQVAPVPAWSKTALITRNIGGYLFYRNPS</sequence>
<name>A0A246IZE1_9BURK</name>
<dbReference type="Proteomes" id="UP000197468">
    <property type="component" value="Unassembled WGS sequence"/>
</dbReference>
<evidence type="ECO:0000313" key="4">
    <source>
        <dbReference type="EMBL" id="OWQ85697.1"/>
    </source>
</evidence>
<comment type="caution">
    <text evidence="4">The sequence shown here is derived from an EMBL/GenBank/DDBJ whole genome shotgun (WGS) entry which is preliminary data.</text>
</comment>
<feature type="domain" description="Cell wall hydrolase SleB" evidence="3">
    <location>
        <begin position="230"/>
        <end position="344"/>
    </location>
</feature>
<dbReference type="AlphaFoldDB" id="A0A246IZE1"/>
<proteinExistence type="predicted"/>
<dbReference type="GO" id="GO:0016787">
    <property type="term" value="F:hydrolase activity"/>
    <property type="evidence" value="ECO:0007669"/>
    <property type="project" value="InterPro"/>
</dbReference>
<dbReference type="OrthoDB" id="9785345at2"/>
<feature type="coiled-coil region" evidence="1">
    <location>
        <begin position="123"/>
        <end position="150"/>
    </location>
</feature>
<evidence type="ECO:0000256" key="2">
    <source>
        <dbReference type="SAM" id="Phobius"/>
    </source>
</evidence>
<reference evidence="4 5" key="1">
    <citation type="journal article" date="2008" name="Int. J. Syst. Evol. Microbiol.">
        <title>Description of Roseateles aquatilis sp. nov. and Roseateles terrae sp. nov., in the class Betaproteobacteria, and emended description of the genus Roseateles.</title>
        <authorList>
            <person name="Gomila M."/>
            <person name="Bowien B."/>
            <person name="Falsen E."/>
            <person name="Moore E.R."/>
            <person name="Lalucat J."/>
        </authorList>
    </citation>
    <scope>NUCLEOTIDE SEQUENCE [LARGE SCALE GENOMIC DNA]</scope>
    <source>
        <strain evidence="4 5">CCUG 48205</strain>
    </source>
</reference>
<dbReference type="InterPro" id="IPR042047">
    <property type="entry name" value="SleB_dom1"/>
</dbReference>
<feature type="transmembrane region" description="Helical" evidence="2">
    <location>
        <begin position="86"/>
        <end position="106"/>
    </location>
</feature>
<protein>
    <recommendedName>
        <fullName evidence="3">Cell wall hydrolase SleB domain-containing protein</fullName>
    </recommendedName>
</protein>
<accession>A0A246IZE1</accession>
<organism evidence="4 5">
    <name type="scientific">Roseateles aquatilis</name>
    <dbReference type="NCBI Taxonomy" id="431061"/>
    <lineage>
        <taxon>Bacteria</taxon>
        <taxon>Pseudomonadati</taxon>
        <taxon>Pseudomonadota</taxon>
        <taxon>Betaproteobacteria</taxon>
        <taxon>Burkholderiales</taxon>
        <taxon>Sphaerotilaceae</taxon>
        <taxon>Roseateles</taxon>
    </lineage>
</organism>